<feature type="transmembrane region" description="Helical" evidence="12">
    <location>
        <begin position="1176"/>
        <end position="1195"/>
    </location>
</feature>
<dbReference type="Gene3D" id="1.10.238.10">
    <property type="entry name" value="EF-hand"/>
    <property type="match status" value="1"/>
</dbReference>
<dbReference type="PANTHER" id="PTHR10037:SF62">
    <property type="entry name" value="SODIUM CHANNEL PROTEIN 60E"/>
    <property type="match status" value="1"/>
</dbReference>
<feature type="transmembrane region" description="Helical" evidence="12">
    <location>
        <begin position="948"/>
        <end position="971"/>
    </location>
</feature>
<feature type="domain" description="EF-hand" evidence="13">
    <location>
        <begin position="1778"/>
        <end position="1813"/>
    </location>
</feature>
<proteinExistence type="predicted"/>
<organism evidence="14 15">
    <name type="scientific">Chrysochromulina tobinii</name>
    <dbReference type="NCBI Taxonomy" id="1460289"/>
    <lineage>
        <taxon>Eukaryota</taxon>
        <taxon>Haptista</taxon>
        <taxon>Haptophyta</taxon>
        <taxon>Prymnesiophyceae</taxon>
        <taxon>Prymnesiales</taxon>
        <taxon>Chrysochromulinaceae</taxon>
        <taxon>Chrysochromulina</taxon>
    </lineage>
</organism>
<dbReference type="Pfam" id="PF00520">
    <property type="entry name" value="Ion_trans"/>
    <property type="match status" value="4"/>
</dbReference>
<dbReference type="SUPFAM" id="SSF81324">
    <property type="entry name" value="Voltage-gated potassium channels"/>
    <property type="match status" value="4"/>
</dbReference>
<dbReference type="EMBL" id="JWZX01002970">
    <property type="protein sequence ID" value="KOO25472.1"/>
    <property type="molecule type" value="Genomic_DNA"/>
</dbReference>
<dbReference type="Gene3D" id="1.20.120.350">
    <property type="entry name" value="Voltage-gated potassium channels. Chain C"/>
    <property type="match status" value="4"/>
</dbReference>
<keyword evidence="5" id="KW-0851">Voltage-gated channel</keyword>
<evidence type="ECO:0000256" key="8">
    <source>
        <dbReference type="ARBA" id="ARBA00023136"/>
    </source>
</evidence>
<keyword evidence="3 12" id="KW-0812">Transmembrane</keyword>
<keyword evidence="9" id="KW-0325">Glycoprotein</keyword>
<dbReference type="Proteomes" id="UP000037460">
    <property type="component" value="Unassembled WGS sequence"/>
</dbReference>
<sequence>MFSSCRKLESEESTASPPERCKPMRRPAVERYETFNFKSIDDLRKVGFTRAQAEGVIISRNQTSTRSTKSSALKTEAYEATDLRDAGFTPDQLRAAGFGVDVVVEAGFEPAVLAGSMDPTSIEILSKAGYTAAELIGTGFTPKQLRAAGYTIDTLRREAKLSVTELRVAGFIAAQLKDAGFSGRDLKEAGYSLAAMRKAGFTAAQLGKRSGFTLEELKEAGYMAVDLRPAGFSPQTLLSVGFSQIEVGKAGFTHSELEGKPTEATKQPVDVLAAARKLRQQHQQYGSSRRQYGDGSAAPSALPGADEPLPDLGGLLQRPAATAVIGPSGRVYRGASLLPCLRPGTEPRRTAIFLVESSLFEPMVLTAILLNVLTMAWESPLDPPGTPKAALLALCESTFLGVYTVELLVKVLAFGFLTSEGAYLRDPWCQLDFAVVSLAWVPILFPNNTLPNLSVVRSVRALRPLRTLRFVPGMPVLVRTILDAIPKMANVGLLCAFLLLVFGIFGMQVYHGQLHYRCALPGYAATLDPVTGRSSLLPEAQRNYDTEVPCSLADVASCAGVHEDGETACAYFSANPGGGLLSFDNFGEACVVMLMAFTFDDWATPMYLLMKSGEPLAWIYFVLVVVLGGFFVSNLFLAVIFDAFVAEKVADEVVDEVAARTVGGGTGNAAVAPDLTDMIDDPAPENHLLRAPPKRPQRLGAIPEENRPNVKLLAPGMVHSDSLFEEPPFRNQLRMHSTRAELLRDRLVLAASDSDRRSEAVHLLELRLVDTGRREPWSHLLCSCARFKCCRPEGESEGAGCSLEALATSSALASFSTALVLVDMLIMCLPYEGMPPSYAEALELACTAITGLFVLEMALKLCGLGCLGYWSDNWNVLDGLIVIESVVDVLLTDFFIVFGDGTDVPKLSFLRVLRMLRVVRVLKLMRSWSGLYKIIVTFGAAISQISNLFVLMSLVIIIFSLIGMQLFGGLYNPSTGYSSLPCPGGVCPDPELQELPHYHFDYFAAALQTVFILMTGAWVDPMSPATDVLGPIACLYFIVAVIIGRYLIMNLFVGILLNSFSDVDASDETGKSSSPPTPPTTDRALLVLPEDGSPAPTAAPQSSLSDSARLTALFKRRRESYEEFEPKPPLDALGLQILEEDGSHLSDEGWPNGHALLCFGPRNPLRRTLYRVVQHPLFDSFTIVIVLASSVALTLDSPRLEPDEPLAQLLHTLDYVWMAIFVLELLAKSIAFGFLNGRRAYLRSVWNQLDGLIVLASLLVMLAESFPVLLPLKALRILRVLRPLRIISRAPAMKLIVTSLAKALPAASNAFGLLLAIQSVFAILGMQLFMGDFASCSDPSILTAAECVGDSSRHHHHHPIPHNHRQLRGGSGSSQNPGGVLRWASPTLGSFDDFGSAMRLLYVMSTGDNWEAPMYMMMAATEPGHAPVRNDYSPAAFFSILWMFVGSFFALNLFVGVICDSFNKIKRETNQSATMTQEQQQWVDTMRAAAKLKPSSGARPPAGGVHRKIFDMVQSPPWEAGITIVILANVSLMACDYWDMDTQPEVLAAFNATLRGFGYIYYAEACIKLLALGPAGYFGDGWCRFDFFLVCASLIEEFASGIFEGPMPPFVLRFLRLLRILRILRLLRGARELRDLVMTMVLSVPALINVSSLLALVVFMYAVLGVFLFTFLAPQQNINEERNFVNLRSTSLLLFQVLTGDAWSGLMTDAMLDEASGLCEPARSAGNGYGTCGGTVSIPYFISFMFLGSFVFLNLIVAVILENFSTLSSQRADLVAPGDIDNFKEAWTILDPDADNFIPSKDLLSLVLALPPPLGLKGTPRATEAHAKRMCLKLNVAQSQGHVSFHDVLHALVKYSYQAAPGVLDAENLESLHNKVYDEGVEQPGSPELPQSKTRAALLSEAALNPKLKRRMNVDERLKLEAEEFALDLPSARRVFAMSIIASHAIRWAT</sequence>
<feature type="transmembrane region" description="Helical" evidence="12">
    <location>
        <begin position="1215"/>
        <end position="1237"/>
    </location>
</feature>
<evidence type="ECO:0000256" key="12">
    <source>
        <dbReference type="SAM" id="Phobius"/>
    </source>
</evidence>
<evidence type="ECO:0000256" key="6">
    <source>
        <dbReference type="ARBA" id="ARBA00022989"/>
    </source>
</evidence>
<evidence type="ECO:0000313" key="14">
    <source>
        <dbReference type="EMBL" id="KOO25472.1"/>
    </source>
</evidence>
<dbReference type="Gene3D" id="1.10.287.70">
    <property type="match status" value="4"/>
</dbReference>
<feature type="transmembrane region" description="Helical" evidence="12">
    <location>
        <begin position="616"/>
        <end position="641"/>
    </location>
</feature>
<evidence type="ECO:0000256" key="5">
    <source>
        <dbReference type="ARBA" id="ARBA00022882"/>
    </source>
</evidence>
<evidence type="ECO:0000256" key="7">
    <source>
        <dbReference type="ARBA" id="ARBA00023065"/>
    </source>
</evidence>
<dbReference type="InterPro" id="IPR043203">
    <property type="entry name" value="VGCC_Ca_Na"/>
</dbReference>
<feature type="transmembrane region" description="Helical" evidence="12">
    <location>
        <begin position="488"/>
        <end position="507"/>
    </location>
</feature>
<evidence type="ECO:0000256" key="9">
    <source>
        <dbReference type="ARBA" id="ARBA00023180"/>
    </source>
</evidence>
<feature type="transmembrane region" description="Helical" evidence="12">
    <location>
        <begin position="921"/>
        <end position="942"/>
    </location>
</feature>
<dbReference type="PANTHER" id="PTHR10037">
    <property type="entry name" value="VOLTAGE-GATED CATION CHANNEL CALCIUM AND SODIUM"/>
    <property type="match status" value="1"/>
</dbReference>
<evidence type="ECO:0000256" key="10">
    <source>
        <dbReference type="ARBA" id="ARBA00023303"/>
    </source>
</evidence>
<feature type="region of interest" description="Disordered" evidence="11">
    <location>
        <begin position="1066"/>
        <end position="1104"/>
    </location>
</feature>
<feature type="region of interest" description="Disordered" evidence="11">
    <location>
        <begin position="1"/>
        <end position="25"/>
    </location>
</feature>
<feature type="transmembrane region" description="Helical" evidence="12">
    <location>
        <begin position="1030"/>
        <end position="1048"/>
    </location>
</feature>
<dbReference type="GO" id="GO:0005248">
    <property type="term" value="F:voltage-gated sodium channel activity"/>
    <property type="evidence" value="ECO:0007669"/>
    <property type="project" value="TreeGrafter"/>
</dbReference>
<dbReference type="InterPro" id="IPR031649">
    <property type="entry name" value="GPHH_dom"/>
</dbReference>
<reference evidence="15" key="1">
    <citation type="journal article" date="2015" name="PLoS Genet.">
        <title>Genome Sequence and Transcriptome Analyses of Chrysochromulina tobin: Metabolic Tools for Enhanced Algal Fitness in the Prominent Order Prymnesiales (Haptophyceae).</title>
        <authorList>
            <person name="Hovde B.T."/>
            <person name="Deodato C.R."/>
            <person name="Hunsperger H.M."/>
            <person name="Ryken S.A."/>
            <person name="Yost W."/>
            <person name="Jha R.K."/>
            <person name="Patterson J."/>
            <person name="Monnat R.J. Jr."/>
            <person name="Barlow S.B."/>
            <person name="Starkenburg S.R."/>
            <person name="Cattolico R.A."/>
        </authorList>
    </citation>
    <scope>NUCLEOTIDE SEQUENCE</scope>
    <source>
        <strain evidence="15">CCMP291</strain>
    </source>
</reference>
<keyword evidence="15" id="KW-1185">Reference proteome</keyword>
<keyword evidence="10 14" id="KW-0407">Ion channel</keyword>
<evidence type="ECO:0000313" key="15">
    <source>
        <dbReference type="Proteomes" id="UP000037460"/>
    </source>
</evidence>
<dbReference type="GO" id="GO:0001518">
    <property type="term" value="C:voltage-gated sodium channel complex"/>
    <property type="evidence" value="ECO:0007669"/>
    <property type="project" value="TreeGrafter"/>
</dbReference>
<dbReference type="InterPro" id="IPR057481">
    <property type="entry name" value="Decapeptide"/>
</dbReference>
<feature type="transmembrane region" description="Helical" evidence="12">
    <location>
        <begin position="1311"/>
        <end position="1330"/>
    </location>
</feature>
<dbReference type="PROSITE" id="PS50222">
    <property type="entry name" value="EF_HAND_2"/>
    <property type="match status" value="1"/>
</dbReference>
<dbReference type="Pfam" id="PF16905">
    <property type="entry name" value="GPHH"/>
    <property type="match status" value="1"/>
</dbReference>
<feature type="transmembrane region" description="Helical" evidence="12">
    <location>
        <begin position="1685"/>
        <end position="1706"/>
    </location>
</feature>
<dbReference type="Gene3D" id="2.160.20.80">
    <property type="entry name" value="E3 ubiquitin-protein ligase SopA"/>
    <property type="match status" value="1"/>
</dbReference>
<feature type="compositionally biased region" description="Basic and acidic residues" evidence="11">
    <location>
        <begin position="1"/>
        <end position="10"/>
    </location>
</feature>
<feature type="transmembrane region" description="Helical" evidence="12">
    <location>
        <begin position="1435"/>
        <end position="1459"/>
    </location>
</feature>
<dbReference type="GO" id="GO:0005509">
    <property type="term" value="F:calcium ion binding"/>
    <property type="evidence" value="ECO:0007669"/>
    <property type="project" value="InterPro"/>
</dbReference>
<keyword evidence="7" id="KW-0406">Ion transport</keyword>
<dbReference type="InterPro" id="IPR002048">
    <property type="entry name" value="EF_hand_dom"/>
</dbReference>
<feature type="region of interest" description="Disordered" evidence="11">
    <location>
        <begin position="1353"/>
        <end position="1376"/>
    </location>
</feature>
<accession>A0A0M0JGM2</accession>
<gene>
    <name evidence="14" type="ORF">Ctob_010159</name>
</gene>
<comment type="subcellular location">
    <subcellularLocation>
        <location evidence="1">Membrane</location>
        <topology evidence="1">Multi-pass membrane protein</topology>
    </subcellularLocation>
</comment>
<feature type="transmembrane region" description="Helical" evidence="12">
    <location>
        <begin position="1654"/>
        <end position="1673"/>
    </location>
</feature>
<keyword evidence="6 12" id="KW-1133">Transmembrane helix</keyword>
<comment type="caution">
    <text evidence="14">The sequence shown here is derived from an EMBL/GenBank/DDBJ whole genome shotgun (WGS) entry which is preliminary data.</text>
</comment>
<keyword evidence="2" id="KW-0813">Transport</keyword>
<dbReference type="InterPro" id="IPR005821">
    <property type="entry name" value="Ion_trans_dom"/>
</dbReference>
<evidence type="ECO:0000256" key="11">
    <source>
        <dbReference type="SAM" id="MobiDB-lite"/>
    </source>
</evidence>
<feature type="region of interest" description="Disordered" evidence="11">
    <location>
        <begin position="283"/>
        <end position="304"/>
    </location>
</feature>
<keyword evidence="4" id="KW-0677">Repeat</keyword>
<feature type="transmembrane region" description="Helical" evidence="12">
    <location>
        <begin position="1738"/>
        <end position="1761"/>
    </location>
</feature>
<dbReference type="GO" id="GO:0022843">
    <property type="term" value="F:voltage-gated monoatomic cation channel activity"/>
    <property type="evidence" value="ECO:0007669"/>
    <property type="project" value="UniProtKB-ARBA"/>
</dbReference>
<evidence type="ECO:0000256" key="3">
    <source>
        <dbReference type="ARBA" id="ARBA00022692"/>
    </source>
</evidence>
<feature type="transmembrane region" description="Helical" evidence="12">
    <location>
        <begin position="1000"/>
        <end position="1018"/>
    </location>
</feature>
<evidence type="ECO:0000256" key="1">
    <source>
        <dbReference type="ARBA" id="ARBA00004141"/>
    </source>
</evidence>
<dbReference type="InterPro" id="IPR027359">
    <property type="entry name" value="Volt_channel_dom_sf"/>
</dbReference>
<dbReference type="OrthoDB" id="2984333at2759"/>
<protein>
    <submittedName>
        <fullName evidence="14">Sodium channel protein type 9 subunit alpha</fullName>
    </submittedName>
</protein>
<dbReference type="Pfam" id="PF25296">
    <property type="entry name" value="Decapeptide"/>
    <property type="match status" value="1"/>
</dbReference>
<evidence type="ECO:0000256" key="2">
    <source>
        <dbReference type="ARBA" id="ARBA00022448"/>
    </source>
</evidence>
<feature type="compositionally biased region" description="Basic residues" evidence="11">
    <location>
        <begin position="1353"/>
        <end position="1367"/>
    </location>
</feature>
<name>A0A0M0JGM2_9EUKA</name>
<evidence type="ECO:0000259" key="13">
    <source>
        <dbReference type="PROSITE" id="PS50222"/>
    </source>
</evidence>
<evidence type="ECO:0000256" key="4">
    <source>
        <dbReference type="ARBA" id="ARBA00022737"/>
    </source>
</evidence>
<keyword evidence="8 12" id="KW-0472">Membrane</keyword>
<dbReference type="FunFam" id="1.20.120.350:FF:000009">
    <property type="entry name" value="Voltage-dependent T-type calcium channel subunit alpha"/>
    <property type="match status" value="1"/>
</dbReference>